<sequence length="451" mass="48205">MKKLKFILLTFITVVSFSACETDDDLEFVANEAEGIAFNTSFLENYVLNSSVQSNLAERFTWDDADFGVPTNITYYLQGATTSDFSDYMAGDLNDLGSNITNPEANEIPVTVGQMIALAEAAGLTNEPGTNTGMLYFRLMAVIGDDGLPSYSAIQGLNVELQEETTGGGSGIEPATWGVVGSGYNDWGGAGPDGQFYTTNEADVFVAYVTLIDGEIKFRENNAWDSDLGDNDADGTVEAGGANIAVTAGTYKITLNTAAATYTMEEFSWGVVGSGYNDWGASPDAKFYYDYTTDTFKVGVQLVDGEIKFRQNNEWTTDFGDTGADGTLDGGGDNIAVSAGHYNITLNFNDNTYTIEAGDVWGIVGSGYNDWGASPDFALTQVQPDIYVGEIATLLDGEIKFRANNDWASDFGDTGADGTLDAGGDNIAVTAGLYRVQMDTANGTYMLNKIQ</sequence>
<feature type="chain" id="PRO_5046443370" evidence="1">
    <location>
        <begin position="22"/>
        <end position="451"/>
    </location>
</feature>
<feature type="signal peptide" evidence="1">
    <location>
        <begin position="1"/>
        <end position="21"/>
    </location>
</feature>
<dbReference type="CDD" id="cd12956">
    <property type="entry name" value="CBM_SusE-F_like"/>
    <property type="match status" value="3"/>
</dbReference>
<evidence type="ECO:0000259" key="3">
    <source>
        <dbReference type="Pfam" id="PF16411"/>
    </source>
</evidence>
<dbReference type="RefSeq" id="WP_173299473.1">
    <property type="nucleotide sequence ID" value="NZ_JABRWQ010000001.1"/>
</dbReference>
<comment type="caution">
    <text evidence="4">The sequence shown here is derived from an EMBL/GenBank/DDBJ whole genome shotgun (WGS) entry which is preliminary data.</text>
</comment>
<feature type="domain" description="Outer membrane protein SusF/SusE-like C-terminal" evidence="3">
    <location>
        <begin position="179"/>
        <end position="263"/>
    </location>
</feature>
<dbReference type="Pfam" id="PF14292">
    <property type="entry name" value="SusE"/>
    <property type="match status" value="1"/>
</dbReference>
<feature type="domain" description="SusE outer membrane protein" evidence="2">
    <location>
        <begin position="23"/>
        <end position="131"/>
    </location>
</feature>
<dbReference type="InterPro" id="IPR032187">
    <property type="entry name" value="SusF/SusE-like_C"/>
</dbReference>
<evidence type="ECO:0000313" key="4">
    <source>
        <dbReference type="EMBL" id="NRD21801.1"/>
    </source>
</evidence>
<dbReference type="Pfam" id="PF16411">
    <property type="entry name" value="SusF_SusE"/>
    <property type="match status" value="2"/>
</dbReference>
<dbReference type="EMBL" id="JABRWQ010000001">
    <property type="protein sequence ID" value="NRD21801.1"/>
    <property type="molecule type" value="Genomic_DNA"/>
</dbReference>
<accession>A0ABX2E1F3</accession>
<feature type="domain" description="Outer membrane protein SusF/SusE-like C-terminal" evidence="3">
    <location>
        <begin position="271"/>
        <end position="354"/>
    </location>
</feature>
<keyword evidence="5" id="KW-1185">Reference proteome</keyword>
<proteinExistence type="predicted"/>
<protein>
    <submittedName>
        <fullName evidence="4">SusE domain-containing protein</fullName>
    </submittedName>
</protein>
<dbReference type="PROSITE" id="PS51257">
    <property type="entry name" value="PROKAR_LIPOPROTEIN"/>
    <property type="match status" value="1"/>
</dbReference>
<reference evidence="4 5" key="1">
    <citation type="journal article" date="2015" name="Int. J. Syst. Evol. Microbiol.">
        <title>Winogradskyella litoriviva sp. nov., isolated from coastal seawater.</title>
        <authorList>
            <person name="Nedashkovskaya O.I."/>
            <person name="Kukhlevskiy A.D."/>
            <person name="Zhukova N.V."/>
            <person name="Kim S.J."/>
            <person name="Rhee S.K."/>
            <person name="Mikhailov V.V."/>
        </authorList>
    </citation>
    <scope>NUCLEOTIDE SEQUENCE [LARGE SCALE GENOMIC DNA]</scope>
    <source>
        <strain evidence="4 5">KMM6491</strain>
    </source>
</reference>
<gene>
    <name evidence="4" type="ORF">HNV10_01015</name>
</gene>
<evidence type="ECO:0000256" key="1">
    <source>
        <dbReference type="SAM" id="SignalP"/>
    </source>
</evidence>
<dbReference type="InterPro" id="IPR025970">
    <property type="entry name" value="SusE"/>
</dbReference>
<dbReference type="Gene3D" id="2.60.40.3620">
    <property type="match status" value="3"/>
</dbReference>
<keyword evidence="1" id="KW-0732">Signal</keyword>
<name>A0ABX2E1F3_9FLAO</name>
<dbReference type="Proteomes" id="UP000805085">
    <property type="component" value="Unassembled WGS sequence"/>
</dbReference>
<evidence type="ECO:0000313" key="5">
    <source>
        <dbReference type="Proteomes" id="UP000805085"/>
    </source>
</evidence>
<evidence type="ECO:0000259" key="2">
    <source>
        <dbReference type="Pfam" id="PF14292"/>
    </source>
</evidence>
<organism evidence="4 5">
    <name type="scientific">Winogradskyella litoriviva</name>
    <dbReference type="NCBI Taxonomy" id="1220182"/>
    <lineage>
        <taxon>Bacteria</taxon>
        <taxon>Pseudomonadati</taxon>
        <taxon>Bacteroidota</taxon>
        <taxon>Flavobacteriia</taxon>
        <taxon>Flavobacteriales</taxon>
        <taxon>Flavobacteriaceae</taxon>
        <taxon>Winogradskyella</taxon>
    </lineage>
</organism>